<dbReference type="PANTHER" id="PTHR43137:SF1">
    <property type="entry name" value="DIHYDROOROTASE"/>
    <property type="match status" value="1"/>
</dbReference>
<dbReference type="InterPro" id="IPR004721">
    <property type="entry name" value="DHOdimr"/>
</dbReference>
<reference evidence="11 12" key="1">
    <citation type="journal article" date="2018" name="Nat. Microbiol.">
        <title>Leveraging single-cell genomics to expand the fungal tree of life.</title>
        <authorList>
            <person name="Ahrendt S.R."/>
            <person name="Quandt C.A."/>
            <person name="Ciobanu D."/>
            <person name="Clum A."/>
            <person name="Salamov A."/>
            <person name="Andreopoulos B."/>
            <person name="Cheng J.F."/>
            <person name="Woyke T."/>
            <person name="Pelin A."/>
            <person name="Henrissat B."/>
            <person name="Reynolds N.K."/>
            <person name="Benny G.L."/>
            <person name="Smith M.E."/>
            <person name="James T.Y."/>
            <person name="Grigoriev I.V."/>
        </authorList>
    </citation>
    <scope>NUCLEOTIDE SEQUENCE [LARGE SCALE GENOMIC DNA]</scope>
    <source>
        <strain evidence="11 12">ATCC 52028</strain>
    </source>
</reference>
<evidence type="ECO:0000259" key="8">
    <source>
        <dbReference type="Pfam" id="PF04909"/>
    </source>
</evidence>
<dbReference type="HAMAP" id="MF_00219">
    <property type="entry name" value="PyrC_classII"/>
    <property type="match status" value="1"/>
</dbReference>
<dbReference type="GO" id="GO:0005737">
    <property type="term" value="C:cytoplasm"/>
    <property type="evidence" value="ECO:0007669"/>
    <property type="project" value="TreeGrafter"/>
</dbReference>
<dbReference type="NCBIfam" id="TIGR00856">
    <property type="entry name" value="pyrC_dimer"/>
    <property type="match status" value="1"/>
</dbReference>
<protein>
    <recommendedName>
        <fullName evidence="3">dihydroorotase</fullName>
        <ecNumber evidence="3">3.5.2.3</ecNumber>
    </recommendedName>
</protein>
<evidence type="ECO:0000313" key="9">
    <source>
        <dbReference type="EMBL" id="RKO97976.1"/>
    </source>
</evidence>
<name>A0A4P9X201_9FUNG</name>
<dbReference type="Proteomes" id="UP000268535">
    <property type="component" value="Unassembled WGS sequence"/>
</dbReference>
<evidence type="ECO:0000313" key="11">
    <source>
        <dbReference type="Proteomes" id="UP000268535"/>
    </source>
</evidence>
<dbReference type="InterPro" id="IPR032466">
    <property type="entry name" value="Metal_Hydrolase"/>
</dbReference>
<evidence type="ECO:0000256" key="5">
    <source>
        <dbReference type="ARBA" id="ARBA00022801"/>
    </source>
</evidence>
<dbReference type="Pfam" id="PF04909">
    <property type="entry name" value="Amidohydro_2"/>
    <property type="match status" value="1"/>
</dbReference>
<dbReference type="EMBL" id="ML014381">
    <property type="protein sequence ID" value="RKO98676.1"/>
    <property type="molecule type" value="Genomic_DNA"/>
</dbReference>
<dbReference type="EC" id="3.5.2.3" evidence="3"/>
<dbReference type="PIRSF" id="PIRSF001237">
    <property type="entry name" value="DHOdimr"/>
    <property type="match status" value="1"/>
</dbReference>
<dbReference type="InterPro" id="IPR002195">
    <property type="entry name" value="Dihydroorotase_CS"/>
</dbReference>
<dbReference type="GO" id="GO:0006207">
    <property type="term" value="P:'de novo' pyrimidine nucleobase biosynthetic process"/>
    <property type="evidence" value="ECO:0007669"/>
    <property type="project" value="TreeGrafter"/>
</dbReference>
<keyword evidence="4" id="KW-0479">Metal-binding</keyword>
<dbReference type="GO" id="GO:0046872">
    <property type="term" value="F:metal ion binding"/>
    <property type="evidence" value="ECO:0007669"/>
    <property type="project" value="UniProtKB-KW"/>
</dbReference>
<accession>A0A4P9X201</accession>
<sequence length="364" mass="38868">MGATTLTLPPGGYDDFHVHLRQGALGTFAVKQLVASGARLAYVMPNTVPPVTTTAQALAYRDWLVAQAPAPHLRYCMTLYLSPEVTPEEIERAAAAGIVGVKSYPKGVTTNSDAGVGEYDAYFPTFAAMERLGMVLNLHGELPSNDAEGIHVMNAEERFLGHLERLHKRFPRLRIVLEHCTTAAAIQTVERLGPTVAATITVHHLSLTVNDWAGQPHNFCKPVAKTAADRDALLQAVRSGNPKFFLGTDSAPHVRARKEGPATAAGVFTGAYVMPYLAEVLSRIGALDRLVPFATAYGRAFYQLPANGADDGAARAAAPAVTLCPDPDATIPAELTFVDETGATTAVVPFAASQKMGWRLDRAV</sequence>
<comment type="pathway">
    <text evidence="1">Pyrimidine metabolism; UMP biosynthesis via de novo pathway; (S)-dihydroorotate from bicarbonate: step 3/3.</text>
</comment>
<keyword evidence="7" id="KW-0665">Pyrimidine biosynthesis</keyword>
<gene>
    <name evidence="9" type="ORF">CAUPRSCDRAFT_5646</name>
    <name evidence="10" type="ORF">CXG81DRAFT_28515</name>
</gene>
<evidence type="ECO:0000256" key="4">
    <source>
        <dbReference type="ARBA" id="ARBA00022723"/>
    </source>
</evidence>
<dbReference type="AlphaFoldDB" id="A0A4P9X201"/>
<dbReference type="SUPFAM" id="SSF51556">
    <property type="entry name" value="Metallo-dependent hydrolases"/>
    <property type="match status" value="1"/>
</dbReference>
<organism evidence="9 11">
    <name type="scientific">Caulochytrium protostelioides</name>
    <dbReference type="NCBI Taxonomy" id="1555241"/>
    <lineage>
        <taxon>Eukaryota</taxon>
        <taxon>Fungi</taxon>
        <taxon>Fungi incertae sedis</taxon>
        <taxon>Chytridiomycota</taxon>
        <taxon>Chytridiomycota incertae sedis</taxon>
        <taxon>Chytridiomycetes</taxon>
        <taxon>Caulochytriales</taxon>
        <taxon>Caulochytriaceae</taxon>
        <taxon>Caulochytrium</taxon>
    </lineage>
</organism>
<evidence type="ECO:0000313" key="12">
    <source>
        <dbReference type="Proteomes" id="UP000274922"/>
    </source>
</evidence>
<evidence type="ECO:0000256" key="6">
    <source>
        <dbReference type="ARBA" id="ARBA00022833"/>
    </source>
</evidence>
<dbReference type="UniPathway" id="UPA00070">
    <property type="reaction ID" value="UER00117"/>
</dbReference>
<evidence type="ECO:0000256" key="7">
    <source>
        <dbReference type="ARBA" id="ARBA00022975"/>
    </source>
</evidence>
<dbReference type="Gene3D" id="3.20.20.140">
    <property type="entry name" value="Metal-dependent hydrolases"/>
    <property type="match status" value="1"/>
</dbReference>
<dbReference type="PANTHER" id="PTHR43137">
    <property type="entry name" value="DIHYDROOROTASE"/>
    <property type="match status" value="1"/>
</dbReference>
<dbReference type="Proteomes" id="UP000274922">
    <property type="component" value="Unassembled WGS sequence"/>
</dbReference>
<proteinExistence type="inferred from homology"/>
<dbReference type="PROSITE" id="PS00482">
    <property type="entry name" value="DIHYDROOROTASE_1"/>
    <property type="match status" value="1"/>
</dbReference>
<evidence type="ECO:0000256" key="1">
    <source>
        <dbReference type="ARBA" id="ARBA00004880"/>
    </source>
</evidence>
<dbReference type="PROSITE" id="PS00483">
    <property type="entry name" value="DIHYDROOROTASE_2"/>
    <property type="match status" value="1"/>
</dbReference>
<dbReference type="InterPro" id="IPR006680">
    <property type="entry name" value="Amidohydro-rel"/>
</dbReference>
<evidence type="ECO:0000256" key="3">
    <source>
        <dbReference type="ARBA" id="ARBA00012860"/>
    </source>
</evidence>
<keyword evidence="5" id="KW-0378">Hydrolase</keyword>
<feature type="domain" description="Amidohydrolase-related" evidence="8">
    <location>
        <begin position="50"/>
        <end position="183"/>
    </location>
</feature>
<comment type="similarity">
    <text evidence="2">Belongs to the metallo-dependent hydrolases superfamily. DHOase family. Class II DHOase subfamily.</text>
</comment>
<dbReference type="GO" id="GO:0004151">
    <property type="term" value="F:dihydroorotase activity"/>
    <property type="evidence" value="ECO:0007669"/>
    <property type="project" value="UniProtKB-EC"/>
</dbReference>
<dbReference type="OrthoDB" id="1670005at2759"/>
<keyword evidence="12" id="KW-1185">Reference proteome</keyword>
<evidence type="ECO:0000256" key="2">
    <source>
        <dbReference type="ARBA" id="ARBA00005631"/>
    </source>
</evidence>
<reference evidence="10" key="2">
    <citation type="submission" date="2018-04" db="EMBL/GenBank/DDBJ databases">
        <title>Leveraging single-cell genomics to expand the Fungal Tree of Life.</title>
        <authorList>
            <consortium name="DOE Joint Genome Institute"/>
            <person name="Ahrendt S.R."/>
            <person name="Quandt C.A."/>
            <person name="Ciobanu D."/>
            <person name="Clum A."/>
            <person name="Salamov A."/>
            <person name="Andreopoulos B."/>
            <person name="Cheng J.-F."/>
            <person name="Woyke T."/>
            <person name="Pelin A."/>
            <person name="Henrissat B."/>
            <person name="Benny G.L."/>
            <person name="Smith M.E."/>
            <person name="James T.Y."/>
            <person name="Grigoriev I.V."/>
        </authorList>
    </citation>
    <scope>NUCLEOTIDE SEQUENCE</scope>
    <source>
        <strain evidence="10">ATCC 52028</strain>
    </source>
</reference>
<keyword evidence="6" id="KW-0862">Zinc</keyword>
<evidence type="ECO:0000313" key="10">
    <source>
        <dbReference type="EMBL" id="RKO98676.1"/>
    </source>
</evidence>
<dbReference type="STRING" id="1555241.A0A4P9X201"/>
<dbReference type="GO" id="GO:0044205">
    <property type="term" value="P:'de novo' UMP biosynthetic process"/>
    <property type="evidence" value="ECO:0007669"/>
    <property type="project" value="UniProtKB-UniPathway"/>
</dbReference>
<reference evidence="9" key="3">
    <citation type="submission" date="2018-08" db="EMBL/GenBank/DDBJ databases">
        <title>Leveraging single-cell genomics to expand the Fungal Tree of Life.</title>
        <authorList>
            <consortium name="DOE Joint Genome Institute"/>
            <person name="Ahrendt S.R."/>
            <person name="Quandt C.A."/>
            <person name="Ciobanu D."/>
            <person name="Clum A."/>
            <person name="Salamov A."/>
            <person name="Andreopoulos B."/>
            <person name="Cheng J.-F."/>
            <person name="Woyke T."/>
            <person name="Pelin A."/>
            <person name="Henrissat B."/>
            <person name="Reynolds N."/>
            <person name="Benny G.L."/>
            <person name="Smith M.E."/>
            <person name="James T.Y."/>
            <person name="Grigoriev I.V."/>
        </authorList>
    </citation>
    <scope>NUCLEOTIDE SEQUENCE</scope>
    <source>
        <strain evidence="9">ATCC 52028</strain>
    </source>
</reference>
<dbReference type="EMBL" id="ML009133">
    <property type="protein sequence ID" value="RKO97976.1"/>
    <property type="molecule type" value="Genomic_DNA"/>
</dbReference>